<evidence type="ECO:0000256" key="1">
    <source>
        <dbReference type="SAM" id="MobiDB-lite"/>
    </source>
</evidence>
<dbReference type="Pfam" id="PF02620">
    <property type="entry name" value="YceD"/>
    <property type="match status" value="1"/>
</dbReference>
<sequence>MKWSIQQLRSFQRKGLEIDETIVLESIHDFEPEIREITPVHVTGSAEINQNRAVFHLKMSGEMTLPCSVTLQDVRYPFVLHSTEIFMFDPDHGMDANEEDIHLVEGNTVDLKPYIQENILLEKPLKVISSEPTDNPPAPPSGNGWEVVEEDPDQQDKVDPRMAGLAKLLNDNEKK</sequence>
<dbReference type="Proteomes" id="UP001649381">
    <property type="component" value="Unassembled WGS sequence"/>
</dbReference>
<dbReference type="InterPro" id="IPR003772">
    <property type="entry name" value="YceD"/>
</dbReference>
<reference evidence="2 3" key="1">
    <citation type="submission" date="2022-01" db="EMBL/GenBank/DDBJ databases">
        <title>Alkalihalobacillus sp. EGI L200015, a novel bacterium isolated from a salt lake sediment.</title>
        <authorList>
            <person name="Gao L."/>
            <person name="Fang B.-Z."/>
            <person name="Li W.-J."/>
        </authorList>
    </citation>
    <scope>NUCLEOTIDE SEQUENCE [LARGE SCALE GENOMIC DNA]</scope>
    <source>
        <strain evidence="2 3">KCTC 12718</strain>
    </source>
</reference>
<comment type="caution">
    <text evidence="2">The sequence shown here is derived from an EMBL/GenBank/DDBJ whole genome shotgun (WGS) entry which is preliminary data.</text>
</comment>
<protein>
    <submittedName>
        <fullName evidence="2">YceD family protein</fullName>
    </submittedName>
</protein>
<evidence type="ECO:0000313" key="2">
    <source>
        <dbReference type="EMBL" id="MCF6136994.1"/>
    </source>
</evidence>
<keyword evidence="3" id="KW-1185">Reference proteome</keyword>
<gene>
    <name evidence="2" type="ORF">L2716_04570</name>
</gene>
<accession>A0ABS9GZC1</accession>
<dbReference type="RefSeq" id="WP_236332219.1">
    <property type="nucleotide sequence ID" value="NZ_JAKIJS010000001.1"/>
</dbReference>
<feature type="region of interest" description="Disordered" evidence="1">
    <location>
        <begin position="128"/>
        <end position="158"/>
    </location>
</feature>
<evidence type="ECO:0000313" key="3">
    <source>
        <dbReference type="Proteomes" id="UP001649381"/>
    </source>
</evidence>
<name>A0ABS9GZC1_9BACL</name>
<dbReference type="EMBL" id="JAKIJS010000001">
    <property type="protein sequence ID" value="MCF6136994.1"/>
    <property type="molecule type" value="Genomic_DNA"/>
</dbReference>
<proteinExistence type="predicted"/>
<organism evidence="2 3">
    <name type="scientific">Pseudalkalibacillus berkeleyi</name>
    <dbReference type="NCBI Taxonomy" id="1069813"/>
    <lineage>
        <taxon>Bacteria</taxon>
        <taxon>Bacillati</taxon>
        <taxon>Bacillota</taxon>
        <taxon>Bacilli</taxon>
        <taxon>Bacillales</taxon>
        <taxon>Fictibacillaceae</taxon>
        <taxon>Pseudalkalibacillus</taxon>
    </lineage>
</organism>